<dbReference type="NCBIfam" id="TIGR00713">
    <property type="entry name" value="hemL"/>
    <property type="match status" value="1"/>
</dbReference>
<dbReference type="PANTHER" id="PTHR43713">
    <property type="entry name" value="GLUTAMATE-1-SEMIALDEHYDE 2,1-AMINOMUTASE"/>
    <property type="match status" value="1"/>
</dbReference>
<keyword evidence="7" id="KW-0627">Porphyrin biosynthesis</keyword>
<dbReference type="FunFam" id="3.40.640.10:FF:000021">
    <property type="entry name" value="Glutamate-1-semialdehyde 2,1-aminomutase"/>
    <property type="match status" value="1"/>
</dbReference>
<dbReference type="InterPro" id="IPR015421">
    <property type="entry name" value="PyrdxlP-dep_Trfase_major"/>
</dbReference>
<dbReference type="HAMAP" id="MF_00375">
    <property type="entry name" value="HemL_aminotrans_3"/>
    <property type="match status" value="1"/>
</dbReference>
<dbReference type="CDD" id="cd00610">
    <property type="entry name" value="OAT_like"/>
    <property type="match status" value="1"/>
</dbReference>
<evidence type="ECO:0000256" key="3">
    <source>
        <dbReference type="ARBA" id="ARBA00008981"/>
    </source>
</evidence>
<accession>A0A6J7E5P8</accession>
<dbReference type="InterPro" id="IPR015422">
    <property type="entry name" value="PyrdxlP-dep_Trfase_small"/>
</dbReference>
<dbReference type="InterPro" id="IPR049704">
    <property type="entry name" value="Aminotrans_3_PPA_site"/>
</dbReference>
<dbReference type="Gene3D" id="3.90.1150.10">
    <property type="entry name" value="Aspartate Aminotransferase, domain 1"/>
    <property type="match status" value="1"/>
</dbReference>
<evidence type="ECO:0000256" key="2">
    <source>
        <dbReference type="ARBA" id="ARBA00004819"/>
    </source>
</evidence>
<dbReference type="AlphaFoldDB" id="A0A6J7E5P8"/>
<comment type="pathway">
    <text evidence="2">Porphyrin-containing compound metabolism; protoporphyrin-IX biosynthesis; 5-aminolevulinate from L-glutamyl-tRNA(Glu): step 2/2.</text>
</comment>
<dbReference type="GO" id="GO:0042286">
    <property type="term" value="F:glutamate-1-semialdehyde 2,1-aminomutase activity"/>
    <property type="evidence" value="ECO:0007669"/>
    <property type="project" value="UniProtKB-EC"/>
</dbReference>
<dbReference type="InterPro" id="IPR015424">
    <property type="entry name" value="PyrdxlP-dep_Trfase"/>
</dbReference>
<comment type="cofactor">
    <cofactor evidence="1">
        <name>pyridoxal 5'-phosphate</name>
        <dbReference type="ChEBI" id="CHEBI:597326"/>
    </cofactor>
</comment>
<dbReference type="UniPathway" id="UPA00251">
    <property type="reaction ID" value="UER00317"/>
</dbReference>
<sequence>MSTGLDDTRSSALFERAVAVLPGGVNSPVRAMKSIGRDPLFIERGLGAEITDVDGNSFTDYVCSWGPLILGHAHPAVVEAVTAQLAKGSTFGAATEGEVELAEEVSRRLPSVEMLRMTSSGTEASMSAVRLARAVTGREAVLKFAGAYHGHVDGLMAEAGSGLATAGVPGSPGVPAAAAAATIVVPWNDPDALAAACAKHQFAAILAEPVPANMGLVPPASGFLELLRELADVNGAILIFDEVISGFRVSGGGAQELFGVQPDLTVFGKVLGGGLPAAAYGGRRDLMEHIAPAGDVYQAGTLSGNPLAVAAGLATLKLLDDEAYLRLSATTERLASGMRQAAGDCPVKVVTQPGLMTVFFSADEVTDYASAQQTDRDKFAAWCRALLARGVYAPPSQFEAWFPSLAHDDETIDRTLEAASAAFAEIA</sequence>
<dbReference type="EMBL" id="CAFBLU010000019">
    <property type="protein sequence ID" value="CAB4877991.1"/>
    <property type="molecule type" value="Genomic_DNA"/>
</dbReference>
<dbReference type="GO" id="GO:0008483">
    <property type="term" value="F:transaminase activity"/>
    <property type="evidence" value="ECO:0007669"/>
    <property type="project" value="InterPro"/>
</dbReference>
<evidence type="ECO:0000256" key="6">
    <source>
        <dbReference type="ARBA" id="ARBA00023235"/>
    </source>
</evidence>
<keyword evidence="5" id="KW-0663">Pyridoxal phosphate</keyword>
<organism evidence="8">
    <name type="scientific">freshwater metagenome</name>
    <dbReference type="NCBI Taxonomy" id="449393"/>
    <lineage>
        <taxon>unclassified sequences</taxon>
        <taxon>metagenomes</taxon>
        <taxon>ecological metagenomes</taxon>
    </lineage>
</organism>
<reference evidence="8" key="1">
    <citation type="submission" date="2020-05" db="EMBL/GenBank/DDBJ databases">
        <authorList>
            <person name="Chiriac C."/>
            <person name="Salcher M."/>
            <person name="Ghai R."/>
            <person name="Kavagutti S V."/>
        </authorList>
    </citation>
    <scope>NUCLEOTIDE SEQUENCE</scope>
</reference>
<evidence type="ECO:0000256" key="1">
    <source>
        <dbReference type="ARBA" id="ARBA00001933"/>
    </source>
</evidence>
<dbReference type="GO" id="GO:0006782">
    <property type="term" value="P:protoporphyrinogen IX biosynthetic process"/>
    <property type="evidence" value="ECO:0007669"/>
    <property type="project" value="UniProtKB-UniPathway"/>
</dbReference>
<dbReference type="Gene3D" id="3.40.640.10">
    <property type="entry name" value="Type I PLP-dependent aspartate aminotransferase-like (Major domain)"/>
    <property type="match status" value="1"/>
</dbReference>
<dbReference type="InterPro" id="IPR005814">
    <property type="entry name" value="Aminotrans_3"/>
</dbReference>
<comment type="similarity">
    <text evidence="3">Belongs to the class-III pyridoxal-phosphate-dependent aminotransferase family. HemL subfamily.</text>
</comment>
<dbReference type="GO" id="GO:0030170">
    <property type="term" value="F:pyridoxal phosphate binding"/>
    <property type="evidence" value="ECO:0007669"/>
    <property type="project" value="InterPro"/>
</dbReference>
<evidence type="ECO:0000256" key="4">
    <source>
        <dbReference type="ARBA" id="ARBA00012143"/>
    </source>
</evidence>
<dbReference type="PROSITE" id="PS00600">
    <property type="entry name" value="AA_TRANSFER_CLASS_3"/>
    <property type="match status" value="1"/>
</dbReference>
<dbReference type="EC" id="5.4.3.8" evidence="4"/>
<evidence type="ECO:0000256" key="5">
    <source>
        <dbReference type="ARBA" id="ARBA00022898"/>
    </source>
</evidence>
<dbReference type="InterPro" id="IPR004639">
    <property type="entry name" value="4pyrrol_synth_GluAld_NH2Trfase"/>
</dbReference>
<dbReference type="PANTHER" id="PTHR43713:SF3">
    <property type="entry name" value="GLUTAMATE-1-SEMIALDEHYDE 2,1-AMINOMUTASE 1, CHLOROPLASTIC-RELATED"/>
    <property type="match status" value="1"/>
</dbReference>
<evidence type="ECO:0000313" key="8">
    <source>
        <dbReference type="EMBL" id="CAB4877991.1"/>
    </source>
</evidence>
<dbReference type="NCBIfam" id="NF000818">
    <property type="entry name" value="PRK00062.1"/>
    <property type="match status" value="1"/>
</dbReference>
<keyword evidence="6" id="KW-0413">Isomerase</keyword>
<evidence type="ECO:0000256" key="7">
    <source>
        <dbReference type="ARBA" id="ARBA00023244"/>
    </source>
</evidence>
<proteinExistence type="inferred from homology"/>
<dbReference type="SUPFAM" id="SSF53383">
    <property type="entry name" value="PLP-dependent transferases"/>
    <property type="match status" value="1"/>
</dbReference>
<dbReference type="Pfam" id="PF00202">
    <property type="entry name" value="Aminotran_3"/>
    <property type="match status" value="1"/>
</dbReference>
<name>A0A6J7E5P8_9ZZZZ</name>
<protein>
    <recommendedName>
        <fullName evidence="4">glutamate-1-semialdehyde 2,1-aminomutase</fullName>
        <ecNumber evidence="4">5.4.3.8</ecNumber>
    </recommendedName>
</protein>
<gene>
    <name evidence="8" type="ORF">UFOPK3444_01139</name>
</gene>